<dbReference type="InterPro" id="IPR051711">
    <property type="entry name" value="Stress_Response_Reg"/>
</dbReference>
<dbReference type="InterPro" id="IPR007219">
    <property type="entry name" value="XnlR_reg_dom"/>
</dbReference>
<evidence type="ECO:0000256" key="1">
    <source>
        <dbReference type="ARBA" id="ARBA00004123"/>
    </source>
</evidence>
<dbReference type="InterPro" id="IPR001138">
    <property type="entry name" value="Zn2Cys6_DnaBD"/>
</dbReference>
<dbReference type="PANTHER" id="PTHR47540">
    <property type="entry name" value="THIAMINE REPRESSIBLE GENES REGULATORY PROTEIN THI5"/>
    <property type="match status" value="1"/>
</dbReference>
<comment type="subcellular location">
    <subcellularLocation>
        <location evidence="1">Nucleus</location>
    </subcellularLocation>
</comment>
<dbReference type="InterPro" id="IPR036864">
    <property type="entry name" value="Zn2-C6_fun-type_DNA-bd_sf"/>
</dbReference>
<dbReference type="PANTHER" id="PTHR47540:SF1">
    <property type="entry name" value="ACTIVATOR OF STRESS GENES 1-RELATED"/>
    <property type="match status" value="1"/>
</dbReference>
<dbReference type="EMBL" id="LK052904">
    <property type="protein sequence ID" value="CDR45554.1"/>
    <property type="molecule type" value="Genomic_DNA"/>
</dbReference>
<name>A0A061BCH3_CYBFA</name>
<feature type="domain" description="Zn(2)-C6 fungal-type" evidence="9">
    <location>
        <begin position="29"/>
        <end position="58"/>
    </location>
</feature>
<dbReference type="AlphaFoldDB" id="A0A061BCH3"/>
<keyword evidence="5" id="KW-0238">DNA-binding</keyword>
<organism evidence="10">
    <name type="scientific">Cyberlindnera fabianii</name>
    <name type="common">Yeast</name>
    <name type="synonym">Hansenula fabianii</name>
    <dbReference type="NCBI Taxonomy" id="36022"/>
    <lineage>
        <taxon>Eukaryota</taxon>
        <taxon>Fungi</taxon>
        <taxon>Dikarya</taxon>
        <taxon>Ascomycota</taxon>
        <taxon>Saccharomycotina</taxon>
        <taxon>Saccharomycetes</taxon>
        <taxon>Phaffomycetales</taxon>
        <taxon>Phaffomycetaceae</taxon>
        <taxon>Cyberlindnera</taxon>
    </lineage>
</organism>
<evidence type="ECO:0000256" key="2">
    <source>
        <dbReference type="ARBA" id="ARBA00022723"/>
    </source>
</evidence>
<evidence type="ECO:0000259" key="9">
    <source>
        <dbReference type="PROSITE" id="PS50048"/>
    </source>
</evidence>
<evidence type="ECO:0000256" key="4">
    <source>
        <dbReference type="ARBA" id="ARBA00023015"/>
    </source>
</evidence>
<dbReference type="SMR" id="A0A061BCH3"/>
<dbReference type="GO" id="GO:0005634">
    <property type="term" value="C:nucleus"/>
    <property type="evidence" value="ECO:0007669"/>
    <property type="project" value="UniProtKB-SubCell"/>
</dbReference>
<dbReference type="PROSITE" id="PS00463">
    <property type="entry name" value="ZN2_CY6_FUNGAL_1"/>
    <property type="match status" value="1"/>
</dbReference>
<dbReference type="GO" id="GO:0043565">
    <property type="term" value="F:sequence-specific DNA binding"/>
    <property type="evidence" value="ECO:0007669"/>
    <property type="project" value="TreeGrafter"/>
</dbReference>
<feature type="region of interest" description="Disordered" evidence="8">
    <location>
        <begin position="128"/>
        <end position="213"/>
    </location>
</feature>
<keyword evidence="6" id="KW-0804">Transcription</keyword>
<gene>
    <name evidence="10" type="ORF">CYFA0S_19e00320g</name>
</gene>
<dbReference type="VEuPathDB" id="FungiDB:BON22_1026"/>
<keyword evidence="2" id="KW-0479">Metal-binding</keyword>
<proteinExistence type="predicted"/>
<evidence type="ECO:0000256" key="8">
    <source>
        <dbReference type="SAM" id="MobiDB-lite"/>
    </source>
</evidence>
<keyword evidence="3" id="KW-0862">Zinc</keyword>
<feature type="compositionally biased region" description="Low complexity" evidence="8">
    <location>
        <begin position="140"/>
        <end position="191"/>
    </location>
</feature>
<evidence type="ECO:0000313" key="10">
    <source>
        <dbReference type="EMBL" id="CDR45554.1"/>
    </source>
</evidence>
<protein>
    <submittedName>
        <fullName evidence="10">CYFA0S19e00320g1_1</fullName>
    </submittedName>
</protein>
<accession>A0A061BCH3</accession>
<reference evidence="10" key="1">
    <citation type="journal article" date="2014" name="Genome Announc.">
        <title>Genome sequence of the yeast Cyberlindnera fabianii (Hansenula fabianii).</title>
        <authorList>
            <person name="Freel K.C."/>
            <person name="Sarilar V."/>
            <person name="Neuveglise C."/>
            <person name="Devillers H."/>
            <person name="Friedrich A."/>
            <person name="Schacherer J."/>
        </authorList>
    </citation>
    <scope>NUCLEOTIDE SEQUENCE</scope>
    <source>
        <strain evidence="10">YJS4271</strain>
    </source>
</reference>
<evidence type="ECO:0000256" key="6">
    <source>
        <dbReference type="ARBA" id="ARBA00023163"/>
    </source>
</evidence>
<dbReference type="Pfam" id="PF00172">
    <property type="entry name" value="Zn_clus"/>
    <property type="match status" value="1"/>
</dbReference>
<evidence type="ECO:0000256" key="7">
    <source>
        <dbReference type="ARBA" id="ARBA00023242"/>
    </source>
</evidence>
<dbReference type="CDD" id="cd00067">
    <property type="entry name" value="GAL4"/>
    <property type="match status" value="1"/>
</dbReference>
<sequence length="861" mass="98145">MPQSQDPGSPAIVIPADGKSQKRKRVTRACDECRKKKVKCDGQQPCIHCTVYSYDCTYDQPTNRKKTGADLHLIEAKLRAAEQVLHLLLPDIDVFESNFSYETFEEQYTKLTSSDGSIKLQELADEYTKNAPPPIKPDPDAATPNSITSGSRPTPTTGTLTPTTQQSQQLQSQQSQQQSQSQSQSQQPSSTPDRKLKRPKLNIPQPNVDGSIESKDGREIKIILPPKNVALELVTKTWASPCVLFRFYHRPSFIKDLDELYETDADHYTNKQNKFLPLAYSVMAVGALFRKRNGVDDKFLDDEGYRYFVAARKLIDITDARDLYAIQTIVMLILFLQCSARLSTCYSYIGVALRSALREGLHRKLAHDFNPIELETRKRIFWTIYKMDIYVNTMLGLPRSISQEDIDQELPLELDDENITEDCYLKQEPGKLSSAAIANCHTKLMLVLNNIVKNLYPINSDLRLTSHDKVSEMELELRAWLSNLPKELIPGYDPPFQYYKANRLLHLAFLHVQIVLYRPFIHYISPKYTSQPNVDPLSIQRAKNCISVARTVVNLAQDMIKKNMLSGSYWFSIYTIFFSVACLVYYVHEVPFDEFHPDHIGIRHDAEAGKEILTLLKDSSMAASRTYNILNSLFEQLNRKTQYIHQQRHMQQQQQEERVKQQQQRPLTQQNYQNNYNYESGVPLSQNLTASASNSTHVNHMGNVSSNFNNFPSVSQASVTPYDVKLEADDFDHLANFDNFINQPASSNTSQVNNTTSNSNNNNKEQSVVYSQEEKTDDYMPGMIDQLDMQIFGRFLPPYMLKRPDGTIGPGAKGGDLPTGLNTTNFPTSLEELPMNEEMDDVDWSALANQDFDDLYRTEQA</sequence>
<evidence type="ECO:0000256" key="3">
    <source>
        <dbReference type="ARBA" id="ARBA00022833"/>
    </source>
</evidence>
<feature type="region of interest" description="Disordered" evidence="8">
    <location>
        <begin position="742"/>
        <end position="773"/>
    </location>
</feature>
<dbReference type="VEuPathDB" id="FungiDB:BON22_1024"/>
<dbReference type="CDD" id="cd12148">
    <property type="entry name" value="fungal_TF_MHR"/>
    <property type="match status" value="1"/>
</dbReference>
<keyword evidence="7" id="KW-0539">Nucleus</keyword>
<dbReference type="GO" id="GO:0000981">
    <property type="term" value="F:DNA-binding transcription factor activity, RNA polymerase II-specific"/>
    <property type="evidence" value="ECO:0007669"/>
    <property type="project" value="InterPro"/>
</dbReference>
<feature type="region of interest" description="Disordered" evidence="8">
    <location>
        <begin position="1"/>
        <end position="20"/>
    </location>
</feature>
<dbReference type="Gene3D" id="4.10.240.10">
    <property type="entry name" value="Zn(2)-C6 fungal-type DNA-binding domain"/>
    <property type="match status" value="1"/>
</dbReference>
<feature type="compositionally biased region" description="Low complexity" evidence="8">
    <location>
        <begin position="746"/>
        <end position="763"/>
    </location>
</feature>
<dbReference type="GO" id="GO:0045944">
    <property type="term" value="P:positive regulation of transcription by RNA polymerase II"/>
    <property type="evidence" value="ECO:0007669"/>
    <property type="project" value="TreeGrafter"/>
</dbReference>
<dbReference type="PROSITE" id="PS50048">
    <property type="entry name" value="ZN2_CY6_FUNGAL_2"/>
    <property type="match status" value="1"/>
</dbReference>
<dbReference type="VEuPathDB" id="FungiDB:BON22_1025"/>
<dbReference type="SMART" id="SM00066">
    <property type="entry name" value="GAL4"/>
    <property type="match status" value="1"/>
</dbReference>
<dbReference type="Pfam" id="PF04082">
    <property type="entry name" value="Fungal_trans"/>
    <property type="match status" value="1"/>
</dbReference>
<keyword evidence="4" id="KW-0805">Transcription regulation</keyword>
<evidence type="ECO:0000256" key="5">
    <source>
        <dbReference type="ARBA" id="ARBA00023125"/>
    </source>
</evidence>
<dbReference type="OrthoDB" id="422427at2759"/>
<dbReference type="SUPFAM" id="SSF57701">
    <property type="entry name" value="Zn2/Cys6 DNA-binding domain"/>
    <property type="match status" value="1"/>
</dbReference>
<dbReference type="GO" id="GO:0006351">
    <property type="term" value="P:DNA-templated transcription"/>
    <property type="evidence" value="ECO:0007669"/>
    <property type="project" value="InterPro"/>
</dbReference>
<dbReference type="SMART" id="SM00906">
    <property type="entry name" value="Fungal_trans"/>
    <property type="match status" value="1"/>
</dbReference>
<dbReference type="GO" id="GO:0008270">
    <property type="term" value="F:zinc ion binding"/>
    <property type="evidence" value="ECO:0007669"/>
    <property type="project" value="InterPro"/>
</dbReference>
<feature type="region of interest" description="Disordered" evidence="8">
    <location>
        <begin position="646"/>
        <end position="666"/>
    </location>
</feature>
<dbReference type="PhylomeDB" id="A0A061BCH3"/>